<dbReference type="EMBL" id="KI392764">
    <property type="protein sequence ID" value="ERN10923.1"/>
    <property type="molecule type" value="Genomic_DNA"/>
</dbReference>
<evidence type="ECO:0000313" key="1">
    <source>
        <dbReference type="EMBL" id="ERN10923.1"/>
    </source>
</evidence>
<dbReference type="Proteomes" id="UP000017836">
    <property type="component" value="Unassembled WGS sequence"/>
</dbReference>
<organism evidence="1 2">
    <name type="scientific">Amborella trichopoda</name>
    <dbReference type="NCBI Taxonomy" id="13333"/>
    <lineage>
        <taxon>Eukaryota</taxon>
        <taxon>Viridiplantae</taxon>
        <taxon>Streptophyta</taxon>
        <taxon>Embryophyta</taxon>
        <taxon>Tracheophyta</taxon>
        <taxon>Spermatophyta</taxon>
        <taxon>Magnoliopsida</taxon>
        <taxon>Amborellales</taxon>
        <taxon>Amborellaceae</taxon>
        <taxon>Amborella</taxon>
    </lineage>
</organism>
<reference evidence="2" key="1">
    <citation type="journal article" date="2013" name="Science">
        <title>The Amborella genome and the evolution of flowering plants.</title>
        <authorList>
            <consortium name="Amborella Genome Project"/>
        </authorList>
    </citation>
    <scope>NUCLEOTIDE SEQUENCE [LARGE SCALE GENOMIC DNA]</scope>
</reference>
<proteinExistence type="predicted"/>
<accession>W1PSA2</accession>
<dbReference type="HOGENOM" id="CLU_127875_0_0_1"/>
<dbReference type="AlphaFoldDB" id="W1PSA2"/>
<name>W1PSA2_AMBTC</name>
<gene>
    <name evidence="1" type="ORF">AMTR_s00164p00060110</name>
</gene>
<dbReference type="Gramene" id="ERN10923">
    <property type="protein sequence ID" value="ERN10923"/>
    <property type="gene ID" value="AMTR_s00164p00060110"/>
</dbReference>
<protein>
    <submittedName>
        <fullName evidence="1">Uncharacterized protein</fullName>
    </submittedName>
</protein>
<keyword evidence="2" id="KW-1185">Reference proteome</keyword>
<sequence>MEAQRVTILEAKDQPIAIRSVDSVPTAPTGAVKKTFLEWELEDKNLFPRSRNWPKKPYKRTKVQGKVTEMLSVMKIDYTSSIVVVEDAFGINDLNWNSTPRRRRARQNEAQRLAAQFTFIHLLLAPPRLPRVEPLSINHEDLLVEHQGN</sequence>
<evidence type="ECO:0000313" key="2">
    <source>
        <dbReference type="Proteomes" id="UP000017836"/>
    </source>
</evidence>